<protein>
    <submittedName>
        <fullName evidence="11">Potassium/proton antiporter</fullName>
    </submittedName>
</protein>
<dbReference type="GO" id="GO:0005886">
    <property type="term" value="C:plasma membrane"/>
    <property type="evidence" value="ECO:0007669"/>
    <property type="project" value="UniProtKB-SubCell"/>
</dbReference>
<feature type="transmembrane region" description="Helical" evidence="9">
    <location>
        <begin position="300"/>
        <end position="319"/>
    </location>
</feature>
<gene>
    <name evidence="11" type="ORF">FYJ51_08020</name>
</gene>
<evidence type="ECO:0000313" key="12">
    <source>
        <dbReference type="Proteomes" id="UP000461880"/>
    </source>
</evidence>
<feature type="transmembrane region" description="Helical" evidence="9">
    <location>
        <begin position="117"/>
        <end position="140"/>
    </location>
</feature>
<dbReference type="Pfam" id="PF00999">
    <property type="entry name" value="Na_H_Exchanger"/>
    <property type="match status" value="1"/>
</dbReference>
<evidence type="ECO:0000256" key="1">
    <source>
        <dbReference type="ARBA" id="ARBA00004651"/>
    </source>
</evidence>
<name>A0A7X2NST1_9FIRM</name>
<dbReference type="InterPro" id="IPR038770">
    <property type="entry name" value="Na+/solute_symporter_sf"/>
</dbReference>
<comment type="subcellular location">
    <subcellularLocation>
        <location evidence="1">Cell membrane</location>
        <topology evidence="1">Multi-pass membrane protein</topology>
    </subcellularLocation>
</comment>
<dbReference type="GO" id="GO:0006813">
    <property type="term" value="P:potassium ion transport"/>
    <property type="evidence" value="ECO:0007669"/>
    <property type="project" value="InterPro"/>
</dbReference>
<evidence type="ECO:0000256" key="5">
    <source>
        <dbReference type="ARBA" id="ARBA00022692"/>
    </source>
</evidence>
<sequence length="566" mass="61453">MKKKKIRSVLVQRFHVTMRAEASNLKGISHMNHLLFLTGVILIFCAIFQKLFRRTGVPGLFLFIAAGMIFGSDGLFRIPFENYDIAGTLCSAALVLIIYYGGLGTNLKAARPVLGKAILLSGLGSLITAVLVSIFAILVLQMKTLEGLLLGAVICSTDAASVFSILRSRKMDLRYGTASLLEVESGSNDPFSYLLTMVVLSLMQGEQLSAGHIVKLLCLQILVGALVGFLLSFAALRLLRLFHLKDAVLTEALLLGFGLLSYALAAGLDGNGYLAVYIAGIVIGNHTIPDKTESIRFFHSLTSLMQMLLFFLLGLLAFPSRLPSVAFSALLTALFLTFAARPAAVFLLLAPLHCPRNQRLFISFAGMRGAASIAFAIMAVSSGISLSYDLFHMVFFIVLFSILVQGSLIPSAARKLDLIDDQEDVMATFNDTAEDLPVQFVRFQLPQGHPWDGRMVSEITFPPQSILPIIERGSQQIVPKGDTRLQAGDILILCGAEGGNADSSGMHEICLTAFHDWTGKKLSDLALEDELIIFIRRKGNTLIPYGDTVLLAGDLLYVISKPSSEE</sequence>
<feature type="domain" description="RCK C-terminal" evidence="10">
    <location>
        <begin position="428"/>
        <end position="492"/>
    </location>
</feature>
<evidence type="ECO:0000256" key="4">
    <source>
        <dbReference type="ARBA" id="ARBA00022475"/>
    </source>
</evidence>
<keyword evidence="4" id="KW-1003">Cell membrane</keyword>
<evidence type="ECO:0000259" key="10">
    <source>
        <dbReference type="PROSITE" id="PS51202"/>
    </source>
</evidence>
<reference evidence="11 12" key="1">
    <citation type="submission" date="2019-08" db="EMBL/GenBank/DDBJ databases">
        <title>In-depth cultivation of the pig gut microbiome towards novel bacterial diversity and tailored functional studies.</title>
        <authorList>
            <person name="Wylensek D."/>
            <person name="Hitch T.C.A."/>
            <person name="Clavel T."/>
        </authorList>
    </citation>
    <scope>NUCLEOTIDE SEQUENCE [LARGE SCALE GENOMIC DNA]</scope>
    <source>
        <strain evidence="11 12">Oil+RF-744-GAM-WT-6</strain>
    </source>
</reference>
<organism evidence="11 12">
    <name type="scientific">Stecheria intestinalis</name>
    <dbReference type="NCBI Taxonomy" id="2606630"/>
    <lineage>
        <taxon>Bacteria</taxon>
        <taxon>Bacillati</taxon>
        <taxon>Bacillota</taxon>
        <taxon>Erysipelotrichia</taxon>
        <taxon>Erysipelotrichales</taxon>
        <taxon>Erysipelotrichaceae</taxon>
        <taxon>Stecheria</taxon>
    </lineage>
</organism>
<evidence type="ECO:0000256" key="7">
    <source>
        <dbReference type="ARBA" id="ARBA00023065"/>
    </source>
</evidence>
<dbReference type="PANTHER" id="PTHR32507">
    <property type="entry name" value="NA(+)/H(+) ANTIPORTER 1"/>
    <property type="match status" value="1"/>
</dbReference>
<feature type="transmembrane region" description="Helical" evidence="9">
    <location>
        <begin position="271"/>
        <end position="288"/>
    </location>
</feature>
<accession>A0A7X2NST1</accession>
<feature type="transmembrane region" description="Helical" evidence="9">
    <location>
        <begin position="147"/>
        <end position="166"/>
    </location>
</feature>
<dbReference type="AlphaFoldDB" id="A0A7X2NST1"/>
<evidence type="ECO:0000313" key="11">
    <source>
        <dbReference type="EMBL" id="MSS58854.1"/>
    </source>
</evidence>
<dbReference type="SUPFAM" id="SSF116726">
    <property type="entry name" value="TrkA C-terminal domain-like"/>
    <property type="match status" value="2"/>
</dbReference>
<dbReference type="InterPro" id="IPR036721">
    <property type="entry name" value="RCK_C_sf"/>
</dbReference>
<dbReference type="GO" id="GO:1902600">
    <property type="term" value="P:proton transmembrane transport"/>
    <property type="evidence" value="ECO:0007669"/>
    <property type="project" value="InterPro"/>
</dbReference>
<keyword evidence="3" id="KW-0050">Antiport</keyword>
<feature type="transmembrane region" description="Helical" evidence="9">
    <location>
        <begin position="361"/>
        <end position="384"/>
    </location>
</feature>
<evidence type="ECO:0000256" key="6">
    <source>
        <dbReference type="ARBA" id="ARBA00022989"/>
    </source>
</evidence>
<dbReference type="Gene3D" id="1.20.1530.20">
    <property type="match status" value="1"/>
</dbReference>
<feature type="transmembrane region" description="Helical" evidence="9">
    <location>
        <begin position="34"/>
        <end position="52"/>
    </location>
</feature>
<dbReference type="PANTHER" id="PTHR32507:SF7">
    <property type="entry name" value="K(+)_H(+) ANTIPORTER NHAP2"/>
    <property type="match status" value="1"/>
</dbReference>
<dbReference type="Gene3D" id="3.30.70.1450">
    <property type="entry name" value="Regulator of K+ conductance, C-terminal domain"/>
    <property type="match status" value="2"/>
</dbReference>
<feature type="domain" description="RCK C-terminal" evidence="10">
    <location>
        <begin position="493"/>
        <end position="566"/>
    </location>
</feature>
<evidence type="ECO:0000256" key="9">
    <source>
        <dbReference type="SAM" id="Phobius"/>
    </source>
</evidence>
<feature type="transmembrane region" description="Helical" evidence="9">
    <location>
        <begin position="58"/>
        <end position="76"/>
    </location>
</feature>
<evidence type="ECO:0000256" key="2">
    <source>
        <dbReference type="ARBA" id="ARBA00022448"/>
    </source>
</evidence>
<dbReference type="RefSeq" id="WP_154504836.1">
    <property type="nucleotide sequence ID" value="NZ_VUMN01000018.1"/>
</dbReference>
<dbReference type="Pfam" id="PF02080">
    <property type="entry name" value="TrkA_C"/>
    <property type="match status" value="2"/>
</dbReference>
<keyword evidence="2" id="KW-0813">Transport</keyword>
<evidence type="ECO:0000256" key="3">
    <source>
        <dbReference type="ARBA" id="ARBA00022449"/>
    </source>
</evidence>
<dbReference type="GO" id="GO:0008324">
    <property type="term" value="F:monoatomic cation transmembrane transporter activity"/>
    <property type="evidence" value="ECO:0007669"/>
    <property type="project" value="InterPro"/>
</dbReference>
<feature type="transmembrane region" description="Helical" evidence="9">
    <location>
        <begin position="390"/>
        <end position="409"/>
    </location>
</feature>
<keyword evidence="8 9" id="KW-0472">Membrane</keyword>
<feature type="transmembrane region" description="Helical" evidence="9">
    <location>
        <begin position="325"/>
        <end position="349"/>
    </location>
</feature>
<dbReference type="NCBIfam" id="NF003716">
    <property type="entry name" value="PRK05326.1-3"/>
    <property type="match status" value="1"/>
</dbReference>
<dbReference type="InterPro" id="IPR006037">
    <property type="entry name" value="RCK_C"/>
</dbReference>
<keyword evidence="7" id="KW-0406">Ion transport</keyword>
<dbReference type="Proteomes" id="UP000461880">
    <property type="component" value="Unassembled WGS sequence"/>
</dbReference>
<proteinExistence type="predicted"/>
<evidence type="ECO:0000256" key="8">
    <source>
        <dbReference type="ARBA" id="ARBA00023136"/>
    </source>
</evidence>
<feature type="transmembrane region" description="Helical" evidence="9">
    <location>
        <begin position="213"/>
        <end position="236"/>
    </location>
</feature>
<keyword evidence="12" id="KW-1185">Reference proteome</keyword>
<dbReference type="PROSITE" id="PS51202">
    <property type="entry name" value="RCK_C"/>
    <property type="match status" value="2"/>
</dbReference>
<comment type="caution">
    <text evidence="11">The sequence shown here is derived from an EMBL/GenBank/DDBJ whole genome shotgun (WGS) entry which is preliminary data.</text>
</comment>
<dbReference type="EMBL" id="VUMN01000018">
    <property type="protein sequence ID" value="MSS58854.1"/>
    <property type="molecule type" value="Genomic_DNA"/>
</dbReference>
<keyword evidence="6 9" id="KW-1133">Transmembrane helix</keyword>
<dbReference type="NCBIfam" id="NF003715">
    <property type="entry name" value="PRK05326.1-2"/>
    <property type="match status" value="1"/>
</dbReference>
<dbReference type="InterPro" id="IPR006153">
    <property type="entry name" value="Cation/H_exchanger_TM"/>
</dbReference>
<feature type="transmembrane region" description="Helical" evidence="9">
    <location>
        <begin position="83"/>
        <end position="102"/>
    </location>
</feature>
<keyword evidence="5 9" id="KW-0812">Transmembrane</keyword>
<dbReference type="GO" id="GO:0015297">
    <property type="term" value="F:antiporter activity"/>
    <property type="evidence" value="ECO:0007669"/>
    <property type="project" value="UniProtKB-KW"/>
</dbReference>